<dbReference type="Gene3D" id="3.30.450.40">
    <property type="match status" value="1"/>
</dbReference>
<dbReference type="Proteomes" id="UP000011864">
    <property type="component" value="Chromosome"/>
</dbReference>
<evidence type="ECO:0000313" key="7">
    <source>
        <dbReference type="Proteomes" id="UP000011864"/>
    </source>
</evidence>
<dbReference type="SUPFAM" id="SSF55781">
    <property type="entry name" value="GAF domain-like"/>
    <property type="match status" value="1"/>
</dbReference>
<sequence length="265" mass="29435">MTKPTEILEPSKRKTYSAPALEKGLDILELLANQAEGMNISEITKTLNRSVGELFRMLVVLEQRGYVSLQLGSDRYRLTLKMFGLAHRFPPIKRLTSVSAPVLQRLSYAIEQSCHLVIYYEGKGHVVVQQDSPSERVFSVRLGAEAPLMNTCSGHLLLAFADQSTRSQMLSRIPAHHPNENGFNIDKMVRKVLGQGYESIHSAQAQGIQDIGYPIFDYQDQAVAALIVPFFEYLDASRQTSAADAHQLIQQAAQEISIALGFDAS</sequence>
<dbReference type="PANTHER" id="PTHR30136">
    <property type="entry name" value="HELIX-TURN-HELIX TRANSCRIPTIONAL REGULATOR, ICLR FAMILY"/>
    <property type="match status" value="1"/>
</dbReference>
<dbReference type="GO" id="GO:0003700">
    <property type="term" value="F:DNA-binding transcription factor activity"/>
    <property type="evidence" value="ECO:0007669"/>
    <property type="project" value="TreeGrafter"/>
</dbReference>
<dbReference type="KEGG" id="gps:C427_2309"/>
<evidence type="ECO:0008006" key="8">
    <source>
        <dbReference type="Google" id="ProtNLM"/>
    </source>
</evidence>
<dbReference type="OrthoDB" id="9807558at2"/>
<dbReference type="Pfam" id="PF09339">
    <property type="entry name" value="HTH_IclR"/>
    <property type="match status" value="1"/>
</dbReference>
<gene>
    <name evidence="6" type="ORF">C427_2309</name>
</gene>
<evidence type="ECO:0000313" key="6">
    <source>
        <dbReference type="EMBL" id="AGH44418.1"/>
    </source>
</evidence>
<dbReference type="GO" id="GO:0045892">
    <property type="term" value="P:negative regulation of DNA-templated transcription"/>
    <property type="evidence" value="ECO:0007669"/>
    <property type="project" value="TreeGrafter"/>
</dbReference>
<dbReference type="Gene3D" id="1.10.10.10">
    <property type="entry name" value="Winged helix-like DNA-binding domain superfamily/Winged helix DNA-binding domain"/>
    <property type="match status" value="1"/>
</dbReference>
<dbReference type="InterPro" id="IPR036388">
    <property type="entry name" value="WH-like_DNA-bd_sf"/>
</dbReference>
<keyword evidence="7" id="KW-1185">Reference proteome</keyword>
<dbReference type="STRING" id="1129794.C427_2309"/>
<evidence type="ECO:0000259" key="4">
    <source>
        <dbReference type="PROSITE" id="PS51077"/>
    </source>
</evidence>
<name>K7A6L2_9ALTE</name>
<keyword evidence="2" id="KW-0238">DNA-binding</keyword>
<dbReference type="Pfam" id="PF01614">
    <property type="entry name" value="IclR_C"/>
    <property type="match status" value="1"/>
</dbReference>
<dbReference type="SMART" id="SM00346">
    <property type="entry name" value="HTH_ICLR"/>
    <property type="match status" value="1"/>
</dbReference>
<feature type="domain" description="HTH iclR-type" evidence="4">
    <location>
        <begin position="18"/>
        <end position="80"/>
    </location>
</feature>
<dbReference type="HOGENOM" id="CLU_062618_5_0_6"/>
<dbReference type="eggNOG" id="COG1414">
    <property type="taxonomic scope" value="Bacteria"/>
</dbReference>
<keyword evidence="3" id="KW-0804">Transcription</keyword>
<keyword evidence="1" id="KW-0805">Transcription regulation</keyword>
<dbReference type="PATRIC" id="fig|1129794.4.peg.2286"/>
<protein>
    <recommendedName>
        <fullName evidence="8">IclR family transcriptional regulator</fullName>
    </recommendedName>
</protein>
<dbReference type="SUPFAM" id="SSF46785">
    <property type="entry name" value="Winged helix' DNA-binding domain"/>
    <property type="match status" value="1"/>
</dbReference>
<reference evidence="6 7" key="1">
    <citation type="journal article" date="2013" name="Genome Announc.">
        <title>Complete Genome Sequence of Glaciecola psychrophila Strain 170T.</title>
        <authorList>
            <person name="Yin J."/>
            <person name="Chen J."/>
            <person name="Liu G."/>
            <person name="Yu Y."/>
            <person name="Song L."/>
            <person name="Wang X."/>
            <person name="Qu X."/>
        </authorList>
    </citation>
    <scope>NUCLEOTIDE SEQUENCE [LARGE SCALE GENOMIC DNA]</scope>
    <source>
        <strain evidence="6 7">170</strain>
    </source>
</reference>
<dbReference type="AlphaFoldDB" id="K7A6L2"/>
<dbReference type="PANTHER" id="PTHR30136:SF7">
    <property type="entry name" value="HTH-TYPE TRANSCRIPTIONAL REGULATOR KDGR-RELATED"/>
    <property type="match status" value="1"/>
</dbReference>
<dbReference type="InterPro" id="IPR050707">
    <property type="entry name" value="HTH_MetabolicPath_Reg"/>
</dbReference>
<dbReference type="InterPro" id="IPR036390">
    <property type="entry name" value="WH_DNA-bd_sf"/>
</dbReference>
<dbReference type="InterPro" id="IPR014757">
    <property type="entry name" value="Tscrpt_reg_IclR_C"/>
</dbReference>
<evidence type="ECO:0000259" key="5">
    <source>
        <dbReference type="PROSITE" id="PS51078"/>
    </source>
</evidence>
<dbReference type="RefSeq" id="WP_007638427.1">
    <property type="nucleotide sequence ID" value="NC_020514.1"/>
</dbReference>
<evidence type="ECO:0000256" key="2">
    <source>
        <dbReference type="ARBA" id="ARBA00023125"/>
    </source>
</evidence>
<accession>K7A6L2</accession>
<organism evidence="6 7">
    <name type="scientific">Paraglaciecola psychrophila 170</name>
    <dbReference type="NCBI Taxonomy" id="1129794"/>
    <lineage>
        <taxon>Bacteria</taxon>
        <taxon>Pseudomonadati</taxon>
        <taxon>Pseudomonadota</taxon>
        <taxon>Gammaproteobacteria</taxon>
        <taxon>Alteromonadales</taxon>
        <taxon>Alteromonadaceae</taxon>
        <taxon>Paraglaciecola</taxon>
    </lineage>
</organism>
<dbReference type="PROSITE" id="PS51078">
    <property type="entry name" value="ICLR_ED"/>
    <property type="match status" value="1"/>
</dbReference>
<dbReference type="EMBL" id="CP003837">
    <property type="protein sequence ID" value="AGH44418.1"/>
    <property type="molecule type" value="Genomic_DNA"/>
</dbReference>
<dbReference type="GO" id="GO:0003677">
    <property type="term" value="F:DNA binding"/>
    <property type="evidence" value="ECO:0007669"/>
    <property type="project" value="UniProtKB-KW"/>
</dbReference>
<dbReference type="InterPro" id="IPR005471">
    <property type="entry name" value="Tscrpt_reg_IclR_N"/>
</dbReference>
<dbReference type="PROSITE" id="PS51077">
    <property type="entry name" value="HTH_ICLR"/>
    <property type="match status" value="1"/>
</dbReference>
<evidence type="ECO:0000256" key="1">
    <source>
        <dbReference type="ARBA" id="ARBA00023015"/>
    </source>
</evidence>
<evidence type="ECO:0000256" key="3">
    <source>
        <dbReference type="ARBA" id="ARBA00023163"/>
    </source>
</evidence>
<feature type="domain" description="IclR-ED" evidence="5">
    <location>
        <begin position="81"/>
        <end position="262"/>
    </location>
</feature>
<proteinExistence type="predicted"/>
<dbReference type="InterPro" id="IPR029016">
    <property type="entry name" value="GAF-like_dom_sf"/>
</dbReference>